<dbReference type="Pfam" id="PF01252">
    <property type="entry name" value="Peptidase_A8"/>
    <property type="match status" value="1"/>
</dbReference>
<keyword evidence="2 9" id="KW-1003">Cell membrane</keyword>
<organism evidence="12 13">
    <name type="scientific">Handelsmanbacteria sp. (strain RIFCSPLOWO2_12_FULL_64_10)</name>
    <dbReference type="NCBI Taxonomy" id="1817868"/>
    <lineage>
        <taxon>Bacteria</taxon>
        <taxon>Candidatus Handelsmaniibacteriota</taxon>
    </lineage>
</organism>
<dbReference type="EC" id="3.4.23.36" evidence="9"/>
<comment type="subcellular location">
    <subcellularLocation>
        <location evidence="9">Cell membrane</location>
        <topology evidence="9">Multi-pass membrane protein</topology>
    </subcellularLocation>
</comment>
<evidence type="ECO:0000313" key="12">
    <source>
        <dbReference type="EMBL" id="OGG46866.1"/>
    </source>
</evidence>
<evidence type="ECO:0000256" key="10">
    <source>
        <dbReference type="RuleBase" id="RU000594"/>
    </source>
</evidence>
<feature type="active site" evidence="9">
    <location>
        <position position="128"/>
    </location>
</feature>
<keyword evidence="8 9" id="KW-0472">Membrane</keyword>
<keyword evidence="4 9" id="KW-0812">Transmembrane</keyword>
<accession>A0A1F6CCE5</accession>
<dbReference type="GO" id="GO:0005886">
    <property type="term" value="C:plasma membrane"/>
    <property type="evidence" value="ECO:0007669"/>
    <property type="project" value="UniProtKB-SubCell"/>
</dbReference>
<dbReference type="PRINTS" id="PR00781">
    <property type="entry name" value="LIPOSIGPTASE"/>
</dbReference>
<comment type="function">
    <text evidence="9 10">This protein specifically catalyzes the removal of signal peptides from prolipoproteins.</text>
</comment>
<comment type="caution">
    <text evidence="9">Lacks conserved residue(s) required for the propagation of feature annotation.</text>
</comment>
<comment type="pathway">
    <text evidence="9">Protein modification; lipoprotein biosynthesis (signal peptide cleavage).</text>
</comment>
<keyword evidence="7 9" id="KW-1133">Transmembrane helix</keyword>
<name>A0A1F6CCE5_HANXR</name>
<evidence type="ECO:0000256" key="5">
    <source>
        <dbReference type="ARBA" id="ARBA00022750"/>
    </source>
</evidence>
<feature type="transmembrane region" description="Helical" evidence="9">
    <location>
        <begin position="48"/>
        <end position="72"/>
    </location>
</feature>
<evidence type="ECO:0000256" key="9">
    <source>
        <dbReference type="HAMAP-Rule" id="MF_00161"/>
    </source>
</evidence>
<evidence type="ECO:0000256" key="4">
    <source>
        <dbReference type="ARBA" id="ARBA00022692"/>
    </source>
</evidence>
<keyword evidence="6 9" id="KW-0378">Hydrolase</keyword>
<evidence type="ECO:0000313" key="13">
    <source>
        <dbReference type="Proteomes" id="UP000178606"/>
    </source>
</evidence>
<gene>
    <name evidence="9" type="primary">lspA</name>
    <name evidence="12" type="ORF">A3F84_00320</name>
</gene>
<dbReference type="Proteomes" id="UP000178606">
    <property type="component" value="Unassembled WGS sequence"/>
</dbReference>
<evidence type="ECO:0000256" key="8">
    <source>
        <dbReference type="ARBA" id="ARBA00023136"/>
    </source>
</evidence>
<keyword evidence="3 9" id="KW-0645">Protease</keyword>
<dbReference type="AlphaFoldDB" id="A0A1F6CCE5"/>
<evidence type="ECO:0000256" key="11">
    <source>
        <dbReference type="RuleBase" id="RU004181"/>
    </source>
</evidence>
<comment type="catalytic activity">
    <reaction evidence="9 10">
        <text>Release of signal peptides from bacterial membrane prolipoproteins. Hydrolyzes -Xaa-Yaa-Zaa-|-(S,diacylglyceryl)Cys-, in which Xaa is hydrophobic (preferably Leu), and Yaa (Ala or Ser) and Zaa (Gly or Ala) have small, neutral side chains.</text>
        <dbReference type="EC" id="3.4.23.36"/>
    </reaction>
</comment>
<reference evidence="12 13" key="1">
    <citation type="journal article" date="2016" name="Nat. Commun.">
        <title>Thousands of microbial genomes shed light on interconnected biogeochemical processes in an aquifer system.</title>
        <authorList>
            <person name="Anantharaman K."/>
            <person name="Brown C.T."/>
            <person name="Hug L.A."/>
            <person name="Sharon I."/>
            <person name="Castelle C.J."/>
            <person name="Probst A.J."/>
            <person name="Thomas B.C."/>
            <person name="Singh A."/>
            <person name="Wilkins M.J."/>
            <person name="Karaoz U."/>
            <person name="Brodie E.L."/>
            <person name="Williams K.H."/>
            <person name="Hubbard S.S."/>
            <person name="Banfield J.F."/>
        </authorList>
    </citation>
    <scope>NUCLEOTIDE SEQUENCE [LARGE SCALE GENOMIC DNA]</scope>
    <source>
        <strain evidence="13">RIFCSPLOWO2_12_FULL_64_10</strain>
    </source>
</reference>
<dbReference type="PANTHER" id="PTHR33695">
    <property type="entry name" value="LIPOPROTEIN SIGNAL PEPTIDASE"/>
    <property type="match status" value="1"/>
</dbReference>
<protein>
    <recommendedName>
        <fullName evidence="9">Lipoprotein signal peptidase</fullName>
        <ecNumber evidence="9">3.4.23.36</ecNumber>
    </recommendedName>
    <alternativeName>
        <fullName evidence="9">Prolipoprotein signal peptidase</fullName>
    </alternativeName>
    <alternativeName>
        <fullName evidence="9">Signal peptidase II</fullName>
        <shortName evidence="9">SPase II</shortName>
    </alternativeName>
</protein>
<dbReference type="UniPathway" id="UPA00665"/>
<dbReference type="GO" id="GO:0004190">
    <property type="term" value="F:aspartic-type endopeptidase activity"/>
    <property type="evidence" value="ECO:0007669"/>
    <property type="project" value="UniProtKB-UniRule"/>
</dbReference>
<dbReference type="GO" id="GO:0006508">
    <property type="term" value="P:proteolysis"/>
    <property type="evidence" value="ECO:0007669"/>
    <property type="project" value="UniProtKB-KW"/>
</dbReference>
<feature type="active site" evidence="9">
    <location>
        <position position="110"/>
    </location>
</feature>
<comment type="caution">
    <text evidence="12">The sequence shown here is derived from an EMBL/GenBank/DDBJ whole genome shotgun (WGS) entry which is preliminary data.</text>
</comment>
<dbReference type="PANTHER" id="PTHR33695:SF1">
    <property type="entry name" value="LIPOPROTEIN SIGNAL PEPTIDASE"/>
    <property type="match status" value="1"/>
</dbReference>
<evidence type="ECO:0000256" key="6">
    <source>
        <dbReference type="ARBA" id="ARBA00022801"/>
    </source>
</evidence>
<comment type="similarity">
    <text evidence="1 9 11">Belongs to the peptidase A8 family.</text>
</comment>
<sequence>MKIWIALLALALDQGSKIAVTGWMQRGESLPVVGDLIRLTYIHNPGAVFGLTFGGRSLHLTLSLLALGLVVAMLRKTPAEERRAHVGLSMILGGAVGNMIDRVRIGEVIDFLDVGVGKFRWYVFNVADAFVTVGVLVLVTAYLFKSHGSQVQSPESQAQGSDPG</sequence>
<dbReference type="InterPro" id="IPR001872">
    <property type="entry name" value="Peptidase_A8"/>
</dbReference>
<proteinExistence type="inferred from homology"/>
<evidence type="ECO:0000256" key="7">
    <source>
        <dbReference type="ARBA" id="ARBA00022989"/>
    </source>
</evidence>
<evidence type="ECO:0000256" key="3">
    <source>
        <dbReference type="ARBA" id="ARBA00022670"/>
    </source>
</evidence>
<dbReference type="PROSITE" id="PS00855">
    <property type="entry name" value="SPASE_II"/>
    <property type="match status" value="1"/>
</dbReference>
<evidence type="ECO:0000256" key="2">
    <source>
        <dbReference type="ARBA" id="ARBA00022475"/>
    </source>
</evidence>
<dbReference type="EMBL" id="MFKF01000282">
    <property type="protein sequence ID" value="OGG46866.1"/>
    <property type="molecule type" value="Genomic_DNA"/>
</dbReference>
<evidence type="ECO:0000256" key="1">
    <source>
        <dbReference type="ARBA" id="ARBA00006139"/>
    </source>
</evidence>
<feature type="transmembrane region" description="Helical" evidence="9">
    <location>
        <begin position="121"/>
        <end position="144"/>
    </location>
</feature>
<dbReference type="NCBIfam" id="TIGR00077">
    <property type="entry name" value="lspA"/>
    <property type="match status" value="1"/>
</dbReference>
<keyword evidence="5 9" id="KW-0064">Aspartyl protease</keyword>
<dbReference type="HAMAP" id="MF_00161">
    <property type="entry name" value="LspA"/>
    <property type="match status" value="1"/>
</dbReference>